<evidence type="ECO:0000256" key="2">
    <source>
        <dbReference type="ARBA" id="ARBA00004308"/>
    </source>
</evidence>
<dbReference type="GO" id="GO:0047676">
    <property type="term" value="F:arachidonate-CoA ligase activity"/>
    <property type="evidence" value="ECO:0007669"/>
    <property type="project" value="UniProtKB-EC"/>
</dbReference>
<comment type="caution">
    <text evidence="30">The sequence shown here is derived from an EMBL/GenBank/DDBJ whole genome shotgun (WGS) entry which is preliminary data.</text>
</comment>
<dbReference type="InterPro" id="IPR000832">
    <property type="entry name" value="GPCR_2_secretin-like"/>
</dbReference>
<dbReference type="EMBL" id="VEVO01000013">
    <property type="protein sequence ID" value="KAF0032816.1"/>
    <property type="molecule type" value="Genomic_DNA"/>
</dbReference>
<comment type="catalytic activity">
    <reaction evidence="25">
        <text>tetracosanoate + ATP + CoA = tetracosanoyl-CoA + AMP + diphosphate</text>
        <dbReference type="Rhea" id="RHEA:33639"/>
        <dbReference type="ChEBI" id="CHEBI:30616"/>
        <dbReference type="ChEBI" id="CHEBI:31014"/>
        <dbReference type="ChEBI" id="CHEBI:33019"/>
        <dbReference type="ChEBI" id="CHEBI:57287"/>
        <dbReference type="ChEBI" id="CHEBI:65052"/>
        <dbReference type="ChEBI" id="CHEBI:456215"/>
    </reaction>
    <physiologicalReaction direction="left-to-right" evidence="25">
        <dbReference type="Rhea" id="RHEA:33640"/>
    </physiologicalReaction>
</comment>
<comment type="catalytic activity">
    <reaction evidence="23">
        <text>a very long-chain fatty acid + ATP + CoA = a very long-chain fatty acyl-CoA + AMP + diphosphate</text>
        <dbReference type="Rhea" id="RHEA:54536"/>
        <dbReference type="ChEBI" id="CHEBI:30616"/>
        <dbReference type="ChEBI" id="CHEBI:33019"/>
        <dbReference type="ChEBI" id="CHEBI:57287"/>
        <dbReference type="ChEBI" id="CHEBI:58950"/>
        <dbReference type="ChEBI" id="CHEBI:138261"/>
        <dbReference type="ChEBI" id="CHEBI:456215"/>
    </reaction>
    <physiologicalReaction direction="left-to-right" evidence="23">
        <dbReference type="Rhea" id="RHEA:54537"/>
    </physiologicalReaction>
</comment>
<dbReference type="InterPro" id="IPR020845">
    <property type="entry name" value="AMP-binding_CS"/>
</dbReference>
<evidence type="ECO:0000256" key="18">
    <source>
        <dbReference type="ARBA" id="ARBA00032120"/>
    </source>
</evidence>
<sequence length="1186" mass="131589">MHKSAYFRVFFKLAEFAEVGKSASISDPITGALYLSVIVVLSKPPCTNGFYHVKQNCIDNNECAVDEDYPDDIGPCGEDSLCINTFGSFYCQCKDGFRSSTHAVNFSAETSATCKDINECLENPDICGRNANCFNTSPYYSCICGDGFISTTGVEMFHNGDNITCRDICMIDKTICGNGTCHRGASGHYCACHPGFTNYGNNGSRCSALNCDDFNEDMNNLTEKFPAAYNLVVELKKSLLEFTESESPTEFYGEDLLKRLLSLIDELLSSGPFNDNRKVSTFLDIVENALRLIGPFIQTPGTNISSIHTGFTTLSLLSYGNLEDSADGFFGEMKPPENQNFKINSKVVTATVSNRNTSHLSEPIKLTFYHLTQDKFELQLITWLGLCLSLICLLFCILTFSFIRSIKSPRTTIHLHLCINLFIAILIFLAGISRTENRVGCAVVAGLLHFFYLAAFCWMCLEGIQLFRMVVLVFNTNFRTLYMLAGGYGVPAVIVAISALANPKGYGTERYCWLNLKFIWSFLGPACFIIIVNIFFFLITVWKLAQKLSSLNPDLDNLQKIKLGKNMETSSLDVAHLRRKATQSSATPTPAKHIGLYVLLRVKLALWRYMRSGTNIPSIFAQTAKRHPNKPALIYEATGETWTFAQLDELSNAVAHWARGQGWVSGDVVAVFMESRPLQVALWLGLAKVGVEAALINFNLRHDSLLHCVGVSGSRAIVFGAELADAMSEVSSSITQSMVRFCTGDLSAEHMASLAALPLDPILASASRHPTSPCVPPKGMNDRLFYIYTSGTTGLPKAAIVVHSRYYRIAAFGYFAFRMRSDDIIYDCLPLYHSAGNIMGVGQCLIHGLTVVVKKKFSASRFWEDCIKYNCTVVQYIGEICRYLLSQPVRPSEKGHKVRLAVGNGLRPSVWEAFTERFRVAQIGEFYGATECNCSIANMDGKVGACGFNSRILPNVYPIRLVRVDEDSMELIRDSRGLCVPCRPGEPGLLVGRINQQDPLRRFDGYANQDATRKKIAHNVFKQNDSAYLSGDVLVMDELGYMYFRDRSGDTFRWRGENVSTTEVEGTLSSLLGQTDVAVYGVAVPDVEGKAGMAAIADATGSFDCNGFLQKVQRALPPYARPVFLRISPNVDTTGTFKIQKTRLQREGYDPRLTTDQIYFLNTRSARYEAIDEELYNAIAEGRMSL</sequence>
<comment type="similarity">
    <text evidence="3">Belongs to the ATP-dependent AMP-binding enzyme family.</text>
</comment>
<keyword evidence="9" id="KW-0276">Fatty acid metabolism</keyword>
<evidence type="ECO:0000256" key="21">
    <source>
        <dbReference type="ARBA" id="ARBA00036233"/>
    </source>
</evidence>
<dbReference type="SUPFAM" id="SSF56801">
    <property type="entry name" value="Acetyl-CoA synthetase-like"/>
    <property type="match status" value="1"/>
</dbReference>
<evidence type="ECO:0000256" key="13">
    <source>
        <dbReference type="ARBA" id="ARBA00023136"/>
    </source>
</evidence>
<evidence type="ECO:0000256" key="10">
    <source>
        <dbReference type="ARBA" id="ARBA00022989"/>
    </source>
</evidence>
<comment type="catalytic activity">
    <reaction evidence="22">
        <text>a fatty acid(in) = a fatty acid(out)</text>
        <dbReference type="Rhea" id="RHEA:38879"/>
        <dbReference type="ChEBI" id="CHEBI:28868"/>
    </reaction>
</comment>
<dbReference type="Gene3D" id="1.20.1070.10">
    <property type="entry name" value="Rhodopsin 7-helix transmembrane proteins"/>
    <property type="match status" value="1"/>
</dbReference>
<dbReference type="GO" id="GO:0005789">
    <property type="term" value="C:endoplasmic reticulum membrane"/>
    <property type="evidence" value="ECO:0007669"/>
    <property type="project" value="TreeGrafter"/>
</dbReference>
<evidence type="ECO:0000256" key="27">
    <source>
        <dbReference type="SAM" id="Phobius"/>
    </source>
</evidence>
<feature type="transmembrane region" description="Helical" evidence="27">
    <location>
        <begin position="380"/>
        <end position="403"/>
    </location>
</feature>
<name>A0A6A4SCD6_SCOMX</name>
<dbReference type="InterPro" id="IPR049883">
    <property type="entry name" value="NOTCH1_EGF-like"/>
</dbReference>
<keyword evidence="6" id="KW-0436">Ligase</keyword>
<dbReference type="GO" id="GO:0004930">
    <property type="term" value="F:G protein-coupled receptor activity"/>
    <property type="evidence" value="ECO:0007669"/>
    <property type="project" value="InterPro"/>
</dbReference>
<dbReference type="GO" id="GO:0005324">
    <property type="term" value="F:long-chain fatty acid transmembrane transporter activity"/>
    <property type="evidence" value="ECO:0007669"/>
    <property type="project" value="TreeGrafter"/>
</dbReference>
<comment type="catalytic activity">
    <reaction evidence="19">
        <text>(9Z,12Z)-octadecadienoate(out) = (9Z,12Z)-octadecadienoate(in)</text>
        <dbReference type="Rhea" id="RHEA:45264"/>
        <dbReference type="ChEBI" id="CHEBI:30245"/>
    </reaction>
</comment>
<comment type="catalytic activity">
    <reaction evidence="20">
        <text>(9Z)-octadecenoate(out) = (9Z)-octadecenoate(in)</text>
        <dbReference type="Rhea" id="RHEA:33655"/>
        <dbReference type="ChEBI" id="CHEBI:30823"/>
    </reaction>
</comment>
<dbReference type="Proteomes" id="UP000438429">
    <property type="component" value="Unassembled WGS sequence"/>
</dbReference>
<dbReference type="InterPro" id="IPR000152">
    <property type="entry name" value="EGF-type_Asp/Asn_hydroxyl_site"/>
</dbReference>
<evidence type="ECO:0000256" key="23">
    <source>
        <dbReference type="ARBA" id="ARBA00036527"/>
    </source>
</evidence>
<dbReference type="InterPro" id="IPR017981">
    <property type="entry name" value="GPCR_2-like_7TM"/>
</dbReference>
<evidence type="ECO:0000256" key="24">
    <source>
        <dbReference type="ARBA" id="ARBA00041297"/>
    </source>
</evidence>
<dbReference type="PANTHER" id="PTHR43107">
    <property type="entry name" value="LONG-CHAIN FATTY ACID TRANSPORT PROTEIN"/>
    <property type="match status" value="1"/>
</dbReference>
<dbReference type="GO" id="GO:0090434">
    <property type="term" value="F:oleoyl-CoA ligase activity"/>
    <property type="evidence" value="ECO:0007669"/>
    <property type="project" value="TreeGrafter"/>
</dbReference>
<dbReference type="Pfam" id="PF00501">
    <property type="entry name" value="AMP-binding"/>
    <property type="match status" value="1"/>
</dbReference>
<dbReference type="InterPro" id="IPR042099">
    <property type="entry name" value="ANL_N_sf"/>
</dbReference>
<evidence type="ECO:0000256" key="20">
    <source>
        <dbReference type="ARBA" id="ARBA00035938"/>
    </source>
</evidence>
<evidence type="ECO:0000313" key="30">
    <source>
        <dbReference type="EMBL" id="KAF0032816.1"/>
    </source>
</evidence>
<evidence type="ECO:0000256" key="15">
    <source>
        <dbReference type="ARBA" id="ARBA00024548"/>
    </source>
</evidence>
<dbReference type="FunFam" id="3.30.300.30:FF:000002">
    <property type="entry name" value="Long-chain fatty acid transport protein 1"/>
    <property type="match status" value="1"/>
</dbReference>
<dbReference type="GO" id="GO:0001579">
    <property type="term" value="P:medium-chain fatty acid transport"/>
    <property type="evidence" value="ECO:0007669"/>
    <property type="project" value="TreeGrafter"/>
</dbReference>
<keyword evidence="12" id="KW-0443">Lipid metabolism</keyword>
<dbReference type="PRINTS" id="PR00249">
    <property type="entry name" value="GPCRSECRETIN"/>
</dbReference>
<proteinExistence type="inferred from homology"/>
<dbReference type="AlphaFoldDB" id="A0A6A4SCD6"/>
<evidence type="ECO:0000256" key="7">
    <source>
        <dbReference type="ARBA" id="ARBA00022692"/>
    </source>
</evidence>
<dbReference type="Gene3D" id="3.30.300.30">
    <property type="match status" value="1"/>
</dbReference>
<keyword evidence="8" id="KW-0547">Nucleotide-binding</keyword>
<feature type="transmembrane region" description="Helical" evidence="27">
    <location>
        <begin position="481"/>
        <end position="500"/>
    </location>
</feature>
<dbReference type="GO" id="GO:0044539">
    <property type="term" value="P:long-chain fatty acid import into cell"/>
    <property type="evidence" value="ECO:0007669"/>
    <property type="project" value="TreeGrafter"/>
</dbReference>
<dbReference type="Pfam" id="PF07645">
    <property type="entry name" value="EGF_CA"/>
    <property type="match status" value="2"/>
</dbReference>
<dbReference type="EC" id="6.2.1.3" evidence="17"/>
<accession>A0A6A4SCD6</accession>
<comment type="caution">
    <text evidence="26">Lacks conserved residue(s) required for the propagation of feature annotation.</text>
</comment>
<evidence type="ECO:0000256" key="16">
    <source>
        <dbReference type="ARBA" id="ARBA00026113"/>
    </source>
</evidence>
<evidence type="ECO:0000256" key="8">
    <source>
        <dbReference type="ARBA" id="ARBA00022741"/>
    </source>
</evidence>
<protein>
    <recommendedName>
        <fullName evidence="18">Arachidonate--CoA ligase</fullName>
        <ecNumber evidence="16">6.2.1.15</ecNumber>
        <ecNumber evidence="17">6.2.1.3</ecNumber>
    </recommendedName>
    <alternativeName>
        <fullName evidence="24">Long-chain-fatty-acid--CoA ligase</fullName>
    </alternativeName>
</protein>
<dbReference type="Gene3D" id="3.40.50.12780">
    <property type="entry name" value="N-terminal domain of ligase-like"/>
    <property type="match status" value="1"/>
</dbReference>
<feature type="transmembrane region" description="Helical" evidence="27">
    <location>
        <begin position="520"/>
        <end position="542"/>
    </location>
</feature>
<dbReference type="InterPro" id="IPR000742">
    <property type="entry name" value="EGF"/>
</dbReference>
<keyword evidence="4" id="KW-0813">Transport</keyword>
<feature type="domain" description="EGF-like" evidence="28">
    <location>
        <begin position="116"/>
        <end position="154"/>
    </location>
</feature>
<evidence type="ECO:0000256" key="11">
    <source>
        <dbReference type="ARBA" id="ARBA00023055"/>
    </source>
</evidence>
<evidence type="ECO:0000256" key="14">
    <source>
        <dbReference type="ARBA" id="ARBA00023157"/>
    </source>
</evidence>
<keyword evidence="7 27" id="KW-0812">Transmembrane</keyword>
<evidence type="ECO:0000256" key="17">
    <source>
        <dbReference type="ARBA" id="ARBA00026121"/>
    </source>
</evidence>
<comment type="subcellular location">
    <subcellularLocation>
        <location evidence="2">Endomembrane system</location>
    </subcellularLocation>
    <subcellularLocation>
        <location evidence="1">Membrane</location>
        <topology evidence="1">Multi-pass membrane protein</topology>
    </subcellularLocation>
</comment>
<keyword evidence="14" id="KW-1015">Disulfide bond</keyword>
<keyword evidence="11" id="KW-0445">Lipid transport</keyword>
<feature type="domain" description="G-protein coupled receptors family 2 profile 2" evidence="29">
    <location>
        <begin position="378"/>
        <end position="552"/>
    </location>
</feature>
<comment type="catalytic activity">
    <reaction evidence="21">
        <text>hexadecanoate(out) = hexadecanoate(in)</text>
        <dbReference type="Rhea" id="RHEA:45256"/>
        <dbReference type="ChEBI" id="CHEBI:7896"/>
    </reaction>
</comment>
<dbReference type="SMART" id="SM00179">
    <property type="entry name" value="EGF_CA"/>
    <property type="match status" value="3"/>
</dbReference>
<evidence type="ECO:0000259" key="29">
    <source>
        <dbReference type="PROSITE" id="PS50261"/>
    </source>
</evidence>
<evidence type="ECO:0000313" key="31">
    <source>
        <dbReference type="Proteomes" id="UP000438429"/>
    </source>
</evidence>
<evidence type="ECO:0000256" key="1">
    <source>
        <dbReference type="ARBA" id="ARBA00004141"/>
    </source>
</evidence>
<gene>
    <name evidence="30" type="ORF">F2P81_015106</name>
</gene>
<dbReference type="InterPro" id="IPR018097">
    <property type="entry name" value="EGF_Ca-bd_CS"/>
</dbReference>
<dbReference type="InterPro" id="IPR045851">
    <property type="entry name" value="AMP-bd_C_sf"/>
</dbReference>
<dbReference type="PROSITE" id="PS00010">
    <property type="entry name" value="ASX_HYDROXYL"/>
    <property type="match status" value="2"/>
</dbReference>
<feature type="transmembrane region" description="Helical" evidence="27">
    <location>
        <begin position="439"/>
        <end position="461"/>
    </location>
</feature>
<dbReference type="CDD" id="cd00054">
    <property type="entry name" value="EGF_CA"/>
    <property type="match status" value="2"/>
</dbReference>
<dbReference type="GO" id="GO:0000166">
    <property type="term" value="F:nucleotide binding"/>
    <property type="evidence" value="ECO:0007669"/>
    <property type="project" value="UniProtKB-KW"/>
</dbReference>
<evidence type="ECO:0000256" key="22">
    <source>
        <dbReference type="ARBA" id="ARBA00036271"/>
    </source>
</evidence>
<evidence type="ECO:0000256" key="3">
    <source>
        <dbReference type="ARBA" id="ARBA00006432"/>
    </source>
</evidence>
<feature type="transmembrane region" description="Helical" evidence="27">
    <location>
        <begin position="415"/>
        <end position="433"/>
    </location>
</feature>
<dbReference type="GO" id="GO:0005743">
    <property type="term" value="C:mitochondrial inner membrane"/>
    <property type="evidence" value="ECO:0007669"/>
    <property type="project" value="TreeGrafter"/>
</dbReference>
<reference evidence="30 31" key="1">
    <citation type="submission" date="2019-06" db="EMBL/GenBank/DDBJ databases">
        <title>Draft genomes of female and male turbot (Scophthalmus maximus).</title>
        <authorList>
            <person name="Xu H."/>
            <person name="Xu X.-W."/>
            <person name="Shao C."/>
            <person name="Chen S."/>
        </authorList>
    </citation>
    <scope>NUCLEOTIDE SEQUENCE [LARGE SCALE GENOMIC DNA]</scope>
    <source>
        <strain evidence="30">Ysfricsl-2016a</strain>
        <tissue evidence="30">Blood</tissue>
    </source>
</reference>
<evidence type="ECO:0000256" key="26">
    <source>
        <dbReference type="PROSITE-ProRule" id="PRU00076"/>
    </source>
</evidence>
<dbReference type="PROSITE" id="PS50261">
    <property type="entry name" value="G_PROTEIN_RECEP_F2_4"/>
    <property type="match status" value="1"/>
</dbReference>
<evidence type="ECO:0000256" key="9">
    <source>
        <dbReference type="ARBA" id="ARBA00022832"/>
    </source>
</evidence>
<dbReference type="PANTHER" id="PTHR43107:SF7">
    <property type="entry name" value="LONG-CHAIN FATTY ACID TRANSPORT PROTEIN 1"/>
    <property type="match status" value="1"/>
</dbReference>
<dbReference type="EC" id="6.2.1.15" evidence="16"/>
<evidence type="ECO:0000259" key="28">
    <source>
        <dbReference type="PROSITE" id="PS50026"/>
    </source>
</evidence>
<dbReference type="GO" id="GO:0005886">
    <property type="term" value="C:plasma membrane"/>
    <property type="evidence" value="ECO:0007669"/>
    <property type="project" value="TreeGrafter"/>
</dbReference>
<dbReference type="NCBIfam" id="NF006134">
    <property type="entry name" value="PRK08279.1"/>
    <property type="match status" value="1"/>
</dbReference>
<dbReference type="GO" id="GO:0007166">
    <property type="term" value="P:cell surface receptor signaling pathway"/>
    <property type="evidence" value="ECO:0007669"/>
    <property type="project" value="InterPro"/>
</dbReference>
<evidence type="ECO:0000256" key="25">
    <source>
        <dbReference type="ARBA" id="ARBA00048666"/>
    </source>
</evidence>
<evidence type="ECO:0000256" key="19">
    <source>
        <dbReference type="ARBA" id="ARBA00035842"/>
    </source>
</evidence>
<evidence type="ECO:0000256" key="12">
    <source>
        <dbReference type="ARBA" id="ARBA00023098"/>
    </source>
</evidence>
<dbReference type="Gene3D" id="2.10.25.10">
    <property type="entry name" value="Laminin"/>
    <property type="match status" value="2"/>
</dbReference>
<evidence type="ECO:0000256" key="4">
    <source>
        <dbReference type="ARBA" id="ARBA00022448"/>
    </source>
</evidence>
<dbReference type="PROSITE" id="PS00455">
    <property type="entry name" value="AMP_BINDING"/>
    <property type="match status" value="1"/>
</dbReference>
<dbReference type="SMART" id="SM00181">
    <property type="entry name" value="EGF"/>
    <property type="match status" value="3"/>
</dbReference>
<dbReference type="FunFam" id="3.40.50.12780:FF:000008">
    <property type="entry name" value="Long-chain fatty acid transport protein 4"/>
    <property type="match status" value="1"/>
</dbReference>
<keyword evidence="5 26" id="KW-0245">EGF-like domain</keyword>
<dbReference type="InterPro" id="IPR001881">
    <property type="entry name" value="EGF-like_Ca-bd_dom"/>
</dbReference>
<dbReference type="GO" id="GO:0005509">
    <property type="term" value="F:calcium ion binding"/>
    <property type="evidence" value="ECO:0007669"/>
    <property type="project" value="InterPro"/>
</dbReference>
<keyword evidence="13 27" id="KW-0472">Membrane</keyword>
<keyword evidence="10 27" id="KW-1133">Transmembrane helix</keyword>
<dbReference type="InterPro" id="IPR000873">
    <property type="entry name" value="AMP-dep_synth/lig_dom"/>
</dbReference>
<comment type="catalytic activity">
    <reaction evidence="15">
        <text>(5Z,8Z,11Z,14Z)-eicosatetraenoate + ATP + CoA = (5Z,8Z,11Z,14Z)-eicosatetraenoyl-CoA + AMP + diphosphate</text>
        <dbReference type="Rhea" id="RHEA:19713"/>
        <dbReference type="ChEBI" id="CHEBI:30616"/>
        <dbReference type="ChEBI" id="CHEBI:32395"/>
        <dbReference type="ChEBI" id="CHEBI:33019"/>
        <dbReference type="ChEBI" id="CHEBI:57287"/>
        <dbReference type="ChEBI" id="CHEBI:57368"/>
        <dbReference type="ChEBI" id="CHEBI:456215"/>
        <dbReference type="EC" id="6.2.1.15"/>
    </reaction>
    <physiologicalReaction direction="left-to-right" evidence="15">
        <dbReference type="Rhea" id="RHEA:19714"/>
    </physiologicalReaction>
</comment>
<evidence type="ECO:0000256" key="6">
    <source>
        <dbReference type="ARBA" id="ARBA00022598"/>
    </source>
</evidence>
<organism evidence="30 31">
    <name type="scientific">Scophthalmus maximus</name>
    <name type="common">Turbot</name>
    <name type="synonym">Psetta maxima</name>
    <dbReference type="NCBI Taxonomy" id="52904"/>
    <lineage>
        <taxon>Eukaryota</taxon>
        <taxon>Metazoa</taxon>
        <taxon>Chordata</taxon>
        <taxon>Craniata</taxon>
        <taxon>Vertebrata</taxon>
        <taxon>Euteleostomi</taxon>
        <taxon>Actinopterygii</taxon>
        <taxon>Neopterygii</taxon>
        <taxon>Teleostei</taxon>
        <taxon>Neoteleostei</taxon>
        <taxon>Acanthomorphata</taxon>
        <taxon>Carangaria</taxon>
        <taxon>Pleuronectiformes</taxon>
        <taxon>Pleuronectoidei</taxon>
        <taxon>Scophthalmidae</taxon>
        <taxon>Scophthalmus</taxon>
    </lineage>
</organism>
<dbReference type="Pfam" id="PF00002">
    <property type="entry name" value="7tm_2"/>
    <property type="match status" value="1"/>
</dbReference>
<dbReference type="SUPFAM" id="SSF57196">
    <property type="entry name" value="EGF/Laminin"/>
    <property type="match status" value="2"/>
</dbReference>
<evidence type="ECO:0000256" key="5">
    <source>
        <dbReference type="ARBA" id="ARBA00022536"/>
    </source>
</evidence>
<dbReference type="PROSITE" id="PS50026">
    <property type="entry name" value="EGF_3"/>
    <property type="match status" value="1"/>
</dbReference>
<dbReference type="PROSITE" id="PS01187">
    <property type="entry name" value="EGF_CA"/>
    <property type="match status" value="1"/>
</dbReference>